<dbReference type="EMBL" id="JAHKSW010000016">
    <property type="protein sequence ID" value="KAG7322668.1"/>
    <property type="molecule type" value="Genomic_DNA"/>
</dbReference>
<protein>
    <submittedName>
        <fullName evidence="2">Uncharacterized protein</fullName>
    </submittedName>
</protein>
<dbReference type="Proteomes" id="UP000824219">
    <property type="component" value="Linkage Group LG16"/>
</dbReference>
<evidence type="ECO:0000313" key="2">
    <source>
        <dbReference type="EMBL" id="KAG7322668.1"/>
    </source>
</evidence>
<feature type="compositionally biased region" description="Basic and acidic residues" evidence="1">
    <location>
        <begin position="22"/>
        <end position="40"/>
    </location>
</feature>
<name>A0A9D3SKC1_9TELE</name>
<feature type="compositionally biased region" description="Basic and acidic residues" evidence="1">
    <location>
        <begin position="1"/>
        <end position="10"/>
    </location>
</feature>
<evidence type="ECO:0000256" key="1">
    <source>
        <dbReference type="SAM" id="MobiDB-lite"/>
    </source>
</evidence>
<keyword evidence="3" id="KW-1185">Reference proteome</keyword>
<organism evidence="2 3">
    <name type="scientific">Hemibagrus wyckioides</name>
    <dbReference type="NCBI Taxonomy" id="337641"/>
    <lineage>
        <taxon>Eukaryota</taxon>
        <taxon>Metazoa</taxon>
        <taxon>Chordata</taxon>
        <taxon>Craniata</taxon>
        <taxon>Vertebrata</taxon>
        <taxon>Euteleostomi</taxon>
        <taxon>Actinopterygii</taxon>
        <taxon>Neopterygii</taxon>
        <taxon>Teleostei</taxon>
        <taxon>Ostariophysi</taxon>
        <taxon>Siluriformes</taxon>
        <taxon>Bagridae</taxon>
        <taxon>Hemibagrus</taxon>
    </lineage>
</organism>
<evidence type="ECO:0000313" key="3">
    <source>
        <dbReference type="Proteomes" id="UP000824219"/>
    </source>
</evidence>
<gene>
    <name evidence="2" type="ORF">KOW79_014014</name>
</gene>
<sequence length="109" mass="11839">MKELDQKAGEGPDSGWRPGEAAVDHRCSTDERNSSQEHSRVRSVLVLEMTKAILASYQAAVRVSAIGLIPTRALELKAFDEKSKPSGGLAGAQQDTVEEMKAKVDELKM</sequence>
<feature type="region of interest" description="Disordered" evidence="1">
    <location>
        <begin position="1"/>
        <end position="40"/>
    </location>
</feature>
<accession>A0A9D3SKC1</accession>
<comment type="caution">
    <text evidence="2">The sequence shown here is derived from an EMBL/GenBank/DDBJ whole genome shotgun (WGS) entry which is preliminary data.</text>
</comment>
<dbReference type="AlphaFoldDB" id="A0A9D3SKC1"/>
<reference evidence="2 3" key="1">
    <citation type="submission" date="2021-06" db="EMBL/GenBank/DDBJ databases">
        <title>Chromosome-level genome assembly of the red-tail catfish (Hemibagrus wyckioides).</title>
        <authorList>
            <person name="Shao F."/>
        </authorList>
    </citation>
    <scope>NUCLEOTIDE SEQUENCE [LARGE SCALE GENOMIC DNA]</scope>
    <source>
        <strain evidence="2">EC202008001</strain>
        <tissue evidence="2">Blood</tissue>
    </source>
</reference>
<proteinExistence type="predicted"/>